<dbReference type="Pfam" id="PF01476">
    <property type="entry name" value="LysM"/>
    <property type="match status" value="1"/>
</dbReference>
<dbReference type="Gene3D" id="3.10.350.10">
    <property type="entry name" value="LysM domain"/>
    <property type="match status" value="1"/>
</dbReference>
<reference evidence="5 6" key="1">
    <citation type="journal article" date="2022" name="Res Sq">
        <title>Evolution of multicellular longitudinally dividing oral cavity symbionts (Neisseriaceae).</title>
        <authorList>
            <person name="Nyongesa S."/>
            <person name="Weber P."/>
            <person name="Bernet E."/>
            <person name="Pullido F."/>
            <person name="Nieckarz M."/>
            <person name="Delaby M."/>
            <person name="Nieves C."/>
            <person name="Viehboeck T."/>
            <person name="Krause N."/>
            <person name="Rivera-Millot A."/>
            <person name="Nakamura A."/>
            <person name="Vischer N."/>
            <person name="VanNieuwenhze M."/>
            <person name="Brun Y."/>
            <person name="Cava F."/>
            <person name="Bulgheresi S."/>
            <person name="Veyrier F."/>
        </authorList>
    </citation>
    <scope>NUCLEOTIDE SEQUENCE [LARGE SCALE GENOMIC DNA]</scope>
    <source>
        <strain evidence="5 6">SN4</strain>
    </source>
</reference>
<dbReference type="Gene3D" id="2.70.70.10">
    <property type="entry name" value="Glucose Permease (Domain IIA)"/>
    <property type="match status" value="1"/>
</dbReference>
<dbReference type="InterPro" id="IPR018392">
    <property type="entry name" value="LysM"/>
</dbReference>
<dbReference type="PANTHER" id="PTHR21666:SF263">
    <property type="entry name" value="MUREIN HYDROLASE ACTIVATOR NLPD"/>
    <property type="match status" value="1"/>
</dbReference>
<dbReference type="Pfam" id="PF01551">
    <property type="entry name" value="Peptidase_M23"/>
    <property type="match status" value="1"/>
</dbReference>
<dbReference type="Proteomes" id="UP000832011">
    <property type="component" value="Chromosome"/>
</dbReference>
<dbReference type="InterPro" id="IPR011055">
    <property type="entry name" value="Dup_hybrid_motif"/>
</dbReference>
<feature type="compositionally biased region" description="Polar residues" evidence="2">
    <location>
        <begin position="48"/>
        <end position="64"/>
    </location>
</feature>
<evidence type="ECO:0000256" key="1">
    <source>
        <dbReference type="ARBA" id="ARBA00038420"/>
    </source>
</evidence>
<dbReference type="SUPFAM" id="SSF51261">
    <property type="entry name" value="Duplicated hybrid motif"/>
    <property type="match status" value="1"/>
</dbReference>
<evidence type="ECO:0000256" key="2">
    <source>
        <dbReference type="SAM" id="MobiDB-lite"/>
    </source>
</evidence>
<comment type="similarity">
    <text evidence="1">Belongs to the E.coli NlpD/Haemophilus LppB family.</text>
</comment>
<proteinExistence type="inferred from homology"/>
<dbReference type="PROSITE" id="PS51782">
    <property type="entry name" value="LYSM"/>
    <property type="match status" value="1"/>
</dbReference>
<feature type="compositionally biased region" description="Low complexity" evidence="2">
    <location>
        <begin position="35"/>
        <end position="47"/>
    </location>
</feature>
<dbReference type="CDD" id="cd12797">
    <property type="entry name" value="M23_peptidase"/>
    <property type="match status" value="1"/>
</dbReference>
<accession>A0ABY4DY72</accession>
<dbReference type="RefSeq" id="WP_058357852.1">
    <property type="nucleotide sequence ID" value="NZ_CABKVG010000010.1"/>
</dbReference>
<dbReference type="PANTHER" id="PTHR21666">
    <property type="entry name" value="PEPTIDASE-RELATED"/>
    <property type="match status" value="1"/>
</dbReference>
<dbReference type="InterPro" id="IPR036779">
    <property type="entry name" value="LysM_dom_sf"/>
</dbReference>
<keyword evidence="3" id="KW-0732">Signal</keyword>
<feature type="signal peptide" evidence="3">
    <location>
        <begin position="1"/>
        <end position="20"/>
    </location>
</feature>
<feature type="region of interest" description="Disordered" evidence="2">
    <location>
        <begin position="30"/>
        <end position="75"/>
    </location>
</feature>
<dbReference type="SMART" id="SM00257">
    <property type="entry name" value="LysM"/>
    <property type="match status" value="1"/>
</dbReference>
<evidence type="ECO:0000259" key="4">
    <source>
        <dbReference type="PROSITE" id="PS51782"/>
    </source>
</evidence>
<feature type="region of interest" description="Disordered" evidence="2">
    <location>
        <begin position="140"/>
        <end position="192"/>
    </location>
</feature>
<feature type="chain" id="PRO_5046446645" evidence="3">
    <location>
        <begin position="21"/>
        <end position="310"/>
    </location>
</feature>
<gene>
    <name evidence="5" type="ORF">LVJ82_13440</name>
</gene>
<dbReference type="CDD" id="cd00118">
    <property type="entry name" value="LysM"/>
    <property type="match status" value="1"/>
</dbReference>
<dbReference type="InterPro" id="IPR016047">
    <property type="entry name" value="M23ase_b-sheet_dom"/>
</dbReference>
<evidence type="ECO:0000313" key="6">
    <source>
        <dbReference type="Proteomes" id="UP000832011"/>
    </source>
</evidence>
<evidence type="ECO:0000313" key="5">
    <source>
        <dbReference type="EMBL" id="UOO88464.1"/>
    </source>
</evidence>
<feature type="compositionally biased region" description="Low complexity" evidence="2">
    <location>
        <begin position="142"/>
        <end position="190"/>
    </location>
</feature>
<dbReference type="EMBL" id="CP091511">
    <property type="protein sequence ID" value="UOO88464.1"/>
    <property type="molecule type" value="Genomic_DNA"/>
</dbReference>
<dbReference type="InterPro" id="IPR050570">
    <property type="entry name" value="Cell_wall_metabolism_enzyme"/>
</dbReference>
<protein>
    <submittedName>
        <fullName evidence="5">Peptidoglycan DD-metalloendopeptidase family protein</fullName>
    </submittedName>
</protein>
<sequence length="310" mass="32856">MQQSTLLKTGLLTIAIMTVAACNNFKQPAASVENGTSSGTGQVVTSTIPDNNPYGTGPITDSTNPYTPPVTSTPSTGTYVGNYAPVDINAIYHTVASGDTVYNITKRYGISQDQLRGWNNMADNNVRLGTRLRVKSPDYVASNTSSTTSTYTPPVTTVVTTPPVQTSTTTTTTSTTSSTASTSSSGTRSVGGITWMRPTTGSVITQFNATNKGIDIAGNAGQPVLAAADGKVVYSGSDLRGYGNLIIVQHNTTFLTAYGHNQSLLVKENDTVKRGQTIAYMGNTHTDRNKLHFELRQNGKPVNPLDYIPN</sequence>
<feature type="domain" description="LysM" evidence="4">
    <location>
        <begin position="91"/>
        <end position="134"/>
    </location>
</feature>
<keyword evidence="6" id="KW-1185">Reference proteome</keyword>
<organism evidence="5 6">
    <name type="scientific">Vitreoscilla massiliensis</name>
    <dbReference type="NCBI Taxonomy" id="1689272"/>
    <lineage>
        <taxon>Bacteria</taxon>
        <taxon>Pseudomonadati</taxon>
        <taxon>Pseudomonadota</taxon>
        <taxon>Betaproteobacteria</taxon>
        <taxon>Neisseriales</taxon>
        <taxon>Neisseriaceae</taxon>
        <taxon>Vitreoscilla</taxon>
    </lineage>
</organism>
<evidence type="ECO:0000256" key="3">
    <source>
        <dbReference type="SAM" id="SignalP"/>
    </source>
</evidence>
<name>A0ABY4DY72_9NEIS</name>